<name>A0A2G3AG30_CAPAN</name>
<dbReference type="PANTHER" id="PTHR36760">
    <property type="entry name" value="ACIDIC LEUCINE-RICH NUCLEAR PHOSPHOPROTEIN 32 FAMILY B PROTEIN"/>
    <property type="match status" value="1"/>
</dbReference>
<feature type="region of interest" description="Disordered" evidence="1">
    <location>
        <begin position="271"/>
        <end position="300"/>
    </location>
</feature>
<reference evidence="3 4" key="2">
    <citation type="journal article" date="2017" name="Genome Biol.">
        <title>New reference genome sequences of hot pepper reveal the massive evolution of plant disease-resistance genes by retroduplication.</title>
        <authorList>
            <person name="Kim S."/>
            <person name="Park J."/>
            <person name="Yeom S.I."/>
            <person name="Kim Y.M."/>
            <person name="Seo E."/>
            <person name="Kim K.T."/>
            <person name="Kim M.S."/>
            <person name="Lee J.M."/>
            <person name="Cheong K."/>
            <person name="Shin H.S."/>
            <person name="Kim S.B."/>
            <person name="Han K."/>
            <person name="Lee J."/>
            <person name="Park M."/>
            <person name="Lee H.A."/>
            <person name="Lee H.Y."/>
            <person name="Lee Y."/>
            <person name="Oh S."/>
            <person name="Lee J.H."/>
            <person name="Choi E."/>
            <person name="Choi E."/>
            <person name="Lee S.E."/>
            <person name="Jeon J."/>
            <person name="Kim H."/>
            <person name="Choi G."/>
            <person name="Song H."/>
            <person name="Lee J."/>
            <person name="Lee S.C."/>
            <person name="Kwon J.K."/>
            <person name="Lee H.Y."/>
            <person name="Koo N."/>
            <person name="Hong Y."/>
            <person name="Kim R.W."/>
            <person name="Kang W.H."/>
            <person name="Huh J.H."/>
            <person name="Kang B.C."/>
            <person name="Yang T.J."/>
            <person name="Lee Y.H."/>
            <person name="Bennetzen J.L."/>
            <person name="Choi D."/>
        </authorList>
    </citation>
    <scope>NUCLEOTIDE SEQUENCE [LARGE SCALE GENOMIC DNA]</scope>
    <source>
        <strain evidence="4">cv. CM334</strain>
    </source>
</reference>
<evidence type="ECO:0000256" key="1">
    <source>
        <dbReference type="SAM" id="MobiDB-lite"/>
    </source>
</evidence>
<dbReference type="Proteomes" id="UP000222542">
    <property type="component" value="Unassembled WGS sequence"/>
</dbReference>
<keyword evidence="4" id="KW-1185">Reference proteome</keyword>
<organism evidence="3 4">
    <name type="scientific">Capsicum annuum</name>
    <name type="common">Capsicum pepper</name>
    <dbReference type="NCBI Taxonomy" id="4072"/>
    <lineage>
        <taxon>Eukaryota</taxon>
        <taxon>Viridiplantae</taxon>
        <taxon>Streptophyta</taxon>
        <taxon>Embryophyta</taxon>
        <taxon>Tracheophyta</taxon>
        <taxon>Spermatophyta</taxon>
        <taxon>Magnoliopsida</taxon>
        <taxon>eudicotyledons</taxon>
        <taxon>Gunneridae</taxon>
        <taxon>Pentapetalae</taxon>
        <taxon>asterids</taxon>
        <taxon>lamiids</taxon>
        <taxon>Solanales</taxon>
        <taxon>Solanaceae</taxon>
        <taxon>Solanoideae</taxon>
        <taxon>Capsiceae</taxon>
        <taxon>Capsicum</taxon>
    </lineage>
</organism>
<evidence type="ECO:0000313" key="3">
    <source>
        <dbReference type="EMBL" id="PHT93143.1"/>
    </source>
</evidence>
<keyword evidence="2" id="KW-0472">Membrane</keyword>
<comment type="caution">
    <text evidence="3">The sequence shown here is derived from an EMBL/GenBank/DDBJ whole genome shotgun (WGS) entry which is preliminary data.</text>
</comment>
<dbReference type="EMBL" id="AYRZ02000001">
    <property type="protein sequence ID" value="PHT93143.1"/>
    <property type="molecule type" value="Genomic_DNA"/>
</dbReference>
<proteinExistence type="predicted"/>
<dbReference type="STRING" id="4072.A0A2G3AG30"/>
<feature type="transmembrane region" description="Helical" evidence="2">
    <location>
        <begin position="44"/>
        <end position="63"/>
    </location>
</feature>
<protein>
    <submittedName>
        <fullName evidence="3">Uncharacterized protein</fullName>
    </submittedName>
</protein>
<dbReference type="PANTHER" id="PTHR36760:SF1">
    <property type="entry name" value="ACIDIC LEUCINE-RICH NUCLEAR PHOSPHOPROTEIN 32 FAMILY B PROTEIN"/>
    <property type="match status" value="1"/>
</dbReference>
<dbReference type="OMA" id="ERHNAMA"/>
<reference evidence="3 4" key="1">
    <citation type="journal article" date="2014" name="Nat. Genet.">
        <title>Genome sequence of the hot pepper provides insights into the evolution of pungency in Capsicum species.</title>
        <authorList>
            <person name="Kim S."/>
            <person name="Park M."/>
            <person name="Yeom S.I."/>
            <person name="Kim Y.M."/>
            <person name="Lee J.M."/>
            <person name="Lee H.A."/>
            <person name="Seo E."/>
            <person name="Choi J."/>
            <person name="Cheong K."/>
            <person name="Kim K.T."/>
            <person name="Jung K."/>
            <person name="Lee G.W."/>
            <person name="Oh S.K."/>
            <person name="Bae C."/>
            <person name="Kim S.B."/>
            <person name="Lee H.Y."/>
            <person name="Kim S.Y."/>
            <person name="Kim M.S."/>
            <person name="Kang B.C."/>
            <person name="Jo Y.D."/>
            <person name="Yang H.B."/>
            <person name="Jeong H.J."/>
            <person name="Kang W.H."/>
            <person name="Kwon J.K."/>
            <person name="Shin C."/>
            <person name="Lim J.Y."/>
            <person name="Park J.H."/>
            <person name="Huh J.H."/>
            <person name="Kim J.S."/>
            <person name="Kim B.D."/>
            <person name="Cohen O."/>
            <person name="Paran I."/>
            <person name="Suh M.C."/>
            <person name="Lee S.B."/>
            <person name="Kim Y.K."/>
            <person name="Shin Y."/>
            <person name="Noh S.J."/>
            <person name="Park J."/>
            <person name="Seo Y.S."/>
            <person name="Kwon S.Y."/>
            <person name="Kim H.A."/>
            <person name="Park J.M."/>
            <person name="Kim H.J."/>
            <person name="Choi S.B."/>
            <person name="Bosland P.W."/>
            <person name="Reeves G."/>
            <person name="Jo S.H."/>
            <person name="Lee B.W."/>
            <person name="Cho H.T."/>
            <person name="Choi H.S."/>
            <person name="Lee M.S."/>
            <person name="Yu Y."/>
            <person name="Do Choi Y."/>
            <person name="Park B.S."/>
            <person name="van Deynze A."/>
            <person name="Ashrafi H."/>
            <person name="Hill T."/>
            <person name="Kim W.T."/>
            <person name="Pai H.S."/>
            <person name="Ahn H.K."/>
            <person name="Yeam I."/>
            <person name="Giovannoni J.J."/>
            <person name="Rose J.K."/>
            <person name="Sorensen I."/>
            <person name="Lee S.J."/>
            <person name="Kim R.W."/>
            <person name="Choi I.Y."/>
            <person name="Choi B.S."/>
            <person name="Lim J.S."/>
            <person name="Lee Y.H."/>
            <person name="Choi D."/>
        </authorList>
    </citation>
    <scope>NUCLEOTIDE SEQUENCE [LARGE SCALE GENOMIC DNA]</scope>
    <source>
        <strain evidence="4">cv. CM334</strain>
    </source>
</reference>
<dbReference type="AlphaFoldDB" id="A0A2G3AG30"/>
<keyword evidence="2" id="KW-0812">Transmembrane</keyword>
<feature type="compositionally biased region" description="Basic and acidic residues" evidence="1">
    <location>
        <begin position="286"/>
        <end position="295"/>
    </location>
</feature>
<sequence>MEKKMPHQFLSHLISELNLLCYFILSHPLYFSYLVFFSPYLVKFFFFLSPLFFTTSLLLLALLTNTISPACFSSSSPDSHKVSSILLSLCHALLEADAKIDEFDHLEDFEVYKIVFRENPIEFFDYTFDEGSEKSVLDSSVQEKDSAVSATTVDLENSGVAVEELLKEMDELESKIWTDNVDRKKIEALGTKVDKVVEKQQKEEMTMMMRDGSKEVDKVKKAHSWSNLEQEKEWTRTLACKLYEERNNPSDSSGEGMDLLWETYELDSGKSKVKRDNSTTKKTKKKGESKSYKKDEEDDDDEEDINEQLCCLQALKFSARKMNLGMGRPNLVKISKAIRGFGWLHHVSKKNKGCVVAMVQQKLIKSYLIIHDTSDIVKGEEVNVDKASNFFASCGECPLMILGMLDGLISSHFA</sequence>
<gene>
    <name evidence="3" type="ORF">T459_01025</name>
</gene>
<evidence type="ECO:0000313" key="4">
    <source>
        <dbReference type="Proteomes" id="UP000222542"/>
    </source>
</evidence>
<feature type="transmembrane region" description="Helical" evidence="2">
    <location>
        <begin position="20"/>
        <end position="38"/>
    </location>
</feature>
<evidence type="ECO:0000256" key="2">
    <source>
        <dbReference type="SAM" id="Phobius"/>
    </source>
</evidence>
<dbReference type="Gramene" id="PHT93143">
    <property type="protein sequence ID" value="PHT93143"/>
    <property type="gene ID" value="T459_01025"/>
</dbReference>
<keyword evidence="2" id="KW-1133">Transmembrane helix</keyword>
<accession>A0A2G3AG30</accession>